<dbReference type="Proteomes" id="UP001161389">
    <property type="component" value="Unassembled WGS sequence"/>
</dbReference>
<comment type="caution">
    <text evidence="2">The sequence shown here is derived from an EMBL/GenBank/DDBJ whole genome shotgun (WGS) entry which is preliminary data.</text>
</comment>
<dbReference type="PANTHER" id="PTHR43841">
    <property type="entry name" value="3-HYDROXYACYL-THIOESTER DEHYDRATASE HTDX-RELATED"/>
    <property type="match status" value="1"/>
</dbReference>
<evidence type="ECO:0000313" key="3">
    <source>
        <dbReference type="Proteomes" id="UP001161389"/>
    </source>
</evidence>
<evidence type="ECO:0000259" key="1">
    <source>
        <dbReference type="Pfam" id="PF01575"/>
    </source>
</evidence>
<proteinExistence type="predicted"/>
<dbReference type="Gene3D" id="3.10.129.10">
    <property type="entry name" value="Hotdog Thioesterase"/>
    <property type="match status" value="1"/>
</dbReference>
<dbReference type="GO" id="GO:0004312">
    <property type="term" value="F:fatty acid synthase activity"/>
    <property type="evidence" value="ECO:0007669"/>
    <property type="project" value="InterPro"/>
</dbReference>
<keyword evidence="3" id="KW-1185">Reference proteome</keyword>
<dbReference type="InterPro" id="IPR002539">
    <property type="entry name" value="MaoC-like_dom"/>
</dbReference>
<protein>
    <submittedName>
        <fullName evidence="2">Dehydratase</fullName>
    </submittedName>
</protein>
<sequence>MPKKHHAKKAEEIPHMAVEINSISFNAKKVADYAELCGFQFNGKTVPITYPHILAFNLHMELMVNPSFPVPLLGLVHVRNSIRSYRSIGLNESIDIHVSLSEARDTDKGIEFDLTTQVYSQGERVWESVSTNLYRKSQKAIKSPYQPKALKDYRFAEFWTLKENTGRKYAKVSGDSNPIHLHKWTAKAFGFKQAIIHGMWTKARTLAALQPLLKSDAICIETEFKQPIFLPSKVGLHYDENSDGIAFEVRNKGNDKVHMKGRVSCISSI</sequence>
<dbReference type="InterPro" id="IPR003965">
    <property type="entry name" value="Fatty_acid_synthase"/>
</dbReference>
<dbReference type="InterPro" id="IPR029069">
    <property type="entry name" value="HotDog_dom_sf"/>
</dbReference>
<feature type="domain" description="MaoC-like" evidence="1">
    <location>
        <begin position="155"/>
        <end position="237"/>
    </location>
</feature>
<dbReference type="EMBL" id="BSNM01000014">
    <property type="protein sequence ID" value="GLQ31939.1"/>
    <property type="molecule type" value="Genomic_DNA"/>
</dbReference>
<dbReference type="AlphaFoldDB" id="A0AA37SBW8"/>
<reference evidence="2" key="2">
    <citation type="submission" date="2023-01" db="EMBL/GenBank/DDBJ databases">
        <title>Draft genome sequence of Litoribrevibacter albus strain NBRC 110071.</title>
        <authorList>
            <person name="Sun Q."/>
            <person name="Mori K."/>
        </authorList>
    </citation>
    <scope>NUCLEOTIDE SEQUENCE</scope>
    <source>
        <strain evidence="2">NBRC 110071</strain>
    </source>
</reference>
<name>A0AA37SBW8_9GAMM</name>
<organism evidence="2 3">
    <name type="scientific">Litoribrevibacter albus</name>
    <dbReference type="NCBI Taxonomy" id="1473156"/>
    <lineage>
        <taxon>Bacteria</taxon>
        <taxon>Pseudomonadati</taxon>
        <taxon>Pseudomonadota</taxon>
        <taxon>Gammaproteobacteria</taxon>
        <taxon>Oceanospirillales</taxon>
        <taxon>Oceanospirillaceae</taxon>
        <taxon>Litoribrevibacter</taxon>
    </lineage>
</organism>
<dbReference type="PANTHER" id="PTHR43841:SF1">
    <property type="entry name" value="3-HYDROXYACYL-THIOESTER DEHYDRATASE X"/>
    <property type="match status" value="1"/>
</dbReference>
<dbReference type="SUPFAM" id="SSF54637">
    <property type="entry name" value="Thioesterase/thiol ester dehydrase-isomerase"/>
    <property type="match status" value="2"/>
</dbReference>
<dbReference type="Pfam" id="PF01575">
    <property type="entry name" value="MaoC_dehydratas"/>
    <property type="match status" value="1"/>
</dbReference>
<dbReference type="PRINTS" id="PR01483">
    <property type="entry name" value="FASYNTHASE"/>
</dbReference>
<evidence type="ECO:0000313" key="2">
    <source>
        <dbReference type="EMBL" id="GLQ31939.1"/>
    </source>
</evidence>
<gene>
    <name evidence="2" type="ORF">GCM10007876_24180</name>
</gene>
<dbReference type="GO" id="GO:0005835">
    <property type="term" value="C:fatty acid synthase complex"/>
    <property type="evidence" value="ECO:0007669"/>
    <property type="project" value="InterPro"/>
</dbReference>
<dbReference type="GO" id="GO:0006633">
    <property type="term" value="P:fatty acid biosynthetic process"/>
    <property type="evidence" value="ECO:0007669"/>
    <property type="project" value="InterPro"/>
</dbReference>
<reference evidence="2" key="1">
    <citation type="journal article" date="2014" name="Int. J. Syst. Evol. Microbiol.">
        <title>Complete genome sequence of Corynebacterium casei LMG S-19264T (=DSM 44701T), isolated from a smear-ripened cheese.</title>
        <authorList>
            <consortium name="US DOE Joint Genome Institute (JGI-PGF)"/>
            <person name="Walter F."/>
            <person name="Albersmeier A."/>
            <person name="Kalinowski J."/>
            <person name="Ruckert C."/>
        </authorList>
    </citation>
    <scope>NUCLEOTIDE SEQUENCE</scope>
    <source>
        <strain evidence="2">NBRC 110071</strain>
    </source>
</reference>
<accession>A0AA37SBW8</accession>